<proteinExistence type="predicted"/>
<dbReference type="EMBL" id="WOCA01000010">
    <property type="protein sequence ID" value="MUK89259.1"/>
    <property type="molecule type" value="Genomic_DNA"/>
</dbReference>
<organism evidence="1 2">
    <name type="scientific">Ornithinibacillus caprae</name>
    <dbReference type="NCBI Taxonomy" id="2678566"/>
    <lineage>
        <taxon>Bacteria</taxon>
        <taxon>Bacillati</taxon>
        <taxon>Bacillota</taxon>
        <taxon>Bacilli</taxon>
        <taxon>Bacillales</taxon>
        <taxon>Bacillaceae</taxon>
        <taxon>Ornithinibacillus</taxon>
    </lineage>
</organism>
<keyword evidence="2" id="KW-1185">Reference proteome</keyword>
<evidence type="ECO:0000313" key="1">
    <source>
        <dbReference type="EMBL" id="MUK89259.1"/>
    </source>
</evidence>
<dbReference type="RefSeq" id="WP_155669235.1">
    <property type="nucleotide sequence ID" value="NZ_WOCA01000010.1"/>
</dbReference>
<name>A0A6N8FNA7_9BACI</name>
<gene>
    <name evidence="1" type="ORF">GMD78_12835</name>
</gene>
<accession>A0A6N8FNA7</accession>
<sequence>MPYKGKNQYKVTLGEYKNKTGGLAFGYEYTSGNRTKQQQKPKNNNH</sequence>
<evidence type="ECO:0000313" key="2">
    <source>
        <dbReference type="Proteomes" id="UP000469125"/>
    </source>
</evidence>
<comment type="caution">
    <text evidence="1">The sequence shown here is derived from an EMBL/GenBank/DDBJ whole genome shotgun (WGS) entry which is preliminary data.</text>
</comment>
<protein>
    <submittedName>
        <fullName evidence="1">Uncharacterized protein</fullName>
    </submittedName>
</protein>
<reference evidence="1 2" key="1">
    <citation type="submission" date="2019-11" db="EMBL/GenBank/DDBJ databases">
        <authorList>
            <person name="Li X."/>
        </authorList>
    </citation>
    <scope>NUCLEOTIDE SEQUENCE [LARGE SCALE GENOMIC DNA]</scope>
    <source>
        <strain evidence="1 2">L9</strain>
    </source>
</reference>
<dbReference type="AlphaFoldDB" id="A0A6N8FNA7"/>
<dbReference type="Proteomes" id="UP000469125">
    <property type="component" value="Unassembled WGS sequence"/>
</dbReference>